<reference evidence="2 3" key="1">
    <citation type="submission" date="2021-06" db="EMBL/GenBank/DDBJ databases">
        <title>Halomicroarcula sp. a new haloarchaeum isolated from saline soil.</title>
        <authorList>
            <person name="Duran-Viseras A."/>
            <person name="Sanchez-Porro C."/>
            <person name="Ventosa A."/>
        </authorList>
    </citation>
    <scope>NUCLEOTIDE SEQUENCE [LARGE SCALE GENOMIC DNA]</scope>
    <source>
        <strain evidence="2 3">F13</strain>
    </source>
</reference>
<protein>
    <submittedName>
        <fullName evidence="2">Uncharacterized protein</fullName>
    </submittedName>
</protein>
<dbReference type="AlphaFoldDB" id="A0AAW4PQD4"/>
<sequence length="57" mass="6035">MEPQATTVAVDTPARDEDSSPQVTAQETVPGRTVFTATDNTDGWIATDLTVDAADVR</sequence>
<evidence type="ECO:0000256" key="1">
    <source>
        <dbReference type="SAM" id="MobiDB-lite"/>
    </source>
</evidence>
<proteinExistence type="predicted"/>
<keyword evidence="3" id="KW-1185">Reference proteome</keyword>
<evidence type="ECO:0000313" key="3">
    <source>
        <dbReference type="Proteomes" id="UP001430377"/>
    </source>
</evidence>
<dbReference type="RefSeq" id="WP_220617425.1">
    <property type="nucleotide sequence ID" value="NZ_RKLR01000002.1"/>
</dbReference>
<feature type="region of interest" description="Disordered" evidence="1">
    <location>
        <begin position="1"/>
        <end position="26"/>
    </location>
</feature>
<comment type="caution">
    <text evidence="2">The sequence shown here is derived from an EMBL/GenBank/DDBJ whole genome shotgun (WGS) entry which is preliminary data.</text>
</comment>
<organism evidence="2 3">
    <name type="scientific">Haloarcula rubra</name>
    <dbReference type="NCBI Taxonomy" id="2487747"/>
    <lineage>
        <taxon>Archaea</taxon>
        <taxon>Methanobacteriati</taxon>
        <taxon>Methanobacteriota</taxon>
        <taxon>Stenosarchaea group</taxon>
        <taxon>Halobacteria</taxon>
        <taxon>Halobacteriales</taxon>
        <taxon>Haloarculaceae</taxon>
        <taxon>Haloarcula</taxon>
    </lineage>
</organism>
<gene>
    <name evidence="2" type="ORF">EGH21_05200</name>
</gene>
<accession>A0AAW4PQD4</accession>
<dbReference type="Proteomes" id="UP001430377">
    <property type="component" value="Unassembled WGS sequence"/>
</dbReference>
<evidence type="ECO:0000313" key="2">
    <source>
        <dbReference type="EMBL" id="MBX0322424.1"/>
    </source>
</evidence>
<dbReference type="EMBL" id="RKLR01000002">
    <property type="protein sequence ID" value="MBX0322424.1"/>
    <property type="molecule type" value="Genomic_DNA"/>
</dbReference>
<name>A0AAW4PQD4_9EURY</name>